<gene>
    <name evidence="7" type="ordered locus">Hbal_2208</name>
</gene>
<keyword evidence="7" id="KW-0969">Cilium</keyword>
<dbReference type="RefSeq" id="WP_015828038.1">
    <property type="nucleotide sequence ID" value="NC_012982.1"/>
</dbReference>
<keyword evidence="8" id="KW-1185">Reference proteome</keyword>
<evidence type="ECO:0000259" key="6">
    <source>
        <dbReference type="Pfam" id="PF13860"/>
    </source>
</evidence>
<dbReference type="AlphaFoldDB" id="C6XM56"/>
<dbReference type="GO" id="GO:0044781">
    <property type="term" value="P:bacterial-type flagellum organization"/>
    <property type="evidence" value="ECO:0007669"/>
    <property type="project" value="UniProtKB-UniRule"/>
</dbReference>
<comment type="similarity">
    <text evidence="1 5">Belongs to the FlgD family.</text>
</comment>
<dbReference type="OrthoDB" id="9785233at2"/>
<evidence type="ECO:0000256" key="5">
    <source>
        <dbReference type="RuleBase" id="RU362076"/>
    </source>
</evidence>
<dbReference type="Pfam" id="PF03963">
    <property type="entry name" value="FlgD"/>
    <property type="match status" value="1"/>
</dbReference>
<accession>C6XM56</accession>
<protein>
    <recommendedName>
        <fullName evidence="2 5">Basal-body rod modification protein FlgD</fullName>
    </recommendedName>
</protein>
<proteinExistence type="inferred from homology"/>
<name>C6XM56_HIRBI</name>
<dbReference type="Proteomes" id="UP000002745">
    <property type="component" value="Chromosome"/>
</dbReference>
<reference evidence="8" key="1">
    <citation type="journal article" date="2011" name="J. Bacteriol.">
        <title>Genome sequences of eight morphologically diverse alphaproteobacteria.</title>
        <authorList>
            <consortium name="US DOE Joint Genome Institute"/>
            <person name="Brown P.J."/>
            <person name="Kysela D.T."/>
            <person name="Buechlein A."/>
            <person name="Hemmerich C."/>
            <person name="Brun Y.V."/>
        </authorList>
    </citation>
    <scope>NUCLEOTIDE SEQUENCE [LARGE SCALE GENOMIC DNA]</scope>
    <source>
        <strain evidence="8">ATCC 49814 / DSM 5838 / IFAM 1418</strain>
    </source>
</reference>
<evidence type="ECO:0000256" key="2">
    <source>
        <dbReference type="ARBA" id="ARBA00016013"/>
    </source>
</evidence>
<evidence type="ECO:0000313" key="8">
    <source>
        <dbReference type="Proteomes" id="UP000002745"/>
    </source>
</evidence>
<keyword evidence="7" id="KW-0282">Flagellum</keyword>
<dbReference type="KEGG" id="hba:Hbal_2208"/>
<evidence type="ECO:0000313" key="7">
    <source>
        <dbReference type="EMBL" id="ACT59888.1"/>
    </source>
</evidence>
<evidence type="ECO:0000256" key="1">
    <source>
        <dbReference type="ARBA" id="ARBA00010577"/>
    </source>
</evidence>
<dbReference type="Gene3D" id="2.30.30.910">
    <property type="match status" value="1"/>
</dbReference>
<dbReference type="InterPro" id="IPR025965">
    <property type="entry name" value="FlgD/Vpr_Ig-like"/>
</dbReference>
<feature type="domain" description="FlgD/Vpr Ig-like" evidence="6">
    <location>
        <begin position="108"/>
        <end position="176"/>
    </location>
</feature>
<dbReference type="HOGENOM" id="CLU_047535_0_1_5"/>
<dbReference type="Pfam" id="PF13860">
    <property type="entry name" value="FlgD_ig"/>
    <property type="match status" value="1"/>
</dbReference>
<evidence type="ECO:0000256" key="3">
    <source>
        <dbReference type="ARBA" id="ARBA00022795"/>
    </source>
</evidence>
<dbReference type="eggNOG" id="COG1843">
    <property type="taxonomic scope" value="Bacteria"/>
</dbReference>
<keyword evidence="3 5" id="KW-1005">Bacterial flagellum biogenesis</keyword>
<organism evidence="7 8">
    <name type="scientific">Hirschia baltica (strain ATCC 49814 / DSM 5838 / IFAM 1418)</name>
    <dbReference type="NCBI Taxonomy" id="582402"/>
    <lineage>
        <taxon>Bacteria</taxon>
        <taxon>Pseudomonadati</taxon>
        <taxon>Pseudomonadota</taxon>
        <taxon>Alphaproteobacteria</taxon>
        <taxon>Hyphomonadales</taxon>
        <taxon>Hyphomonadaceae</taxon>
        <taxon>Hirschia</taxon>
    </lineage>
</organism>
<evidence type="ECO:0000256" key="4">
    <source>
        <dbReference type="ARBA" id="ARBA00024746"/>
    </source>
</evidence>
<dbReference type="Gene3D" id="2.60.40.4070">
    <property type="match status" value="1"/>
</dbReference>
<dbReference type="InterPro" id="IPR005648">
    <property type="entry name" value="FlgD"/>
</dbReference>
<comment type="function">
    <text evidence="4 5">Required for flagellar hook formation. May act as a scaffolding protein.</text>
</comment>
<keyword evidence="7" id="KW-0966">Cell projection</keyword>
<dbReference type="STRING" id="582402.Hbal_2208"/>
<dbReference type="EMBL" id="CP001678">
    <property type="protein sequence ID" value="ACT59888.1"/>
    <property type="molecule type" value="Genomic_DNA"/>
</dbReference>
<sequence length="222" mass="23633">MSDLISFVNQSSGSTSNSAQSQSALASDFDTFLTLLTAQLQNQDPLEPTDSTEFTNQLVQFSGVEQQIQTNDALEQLIASNNSATGAAMSSYLGQSVEINSQGAGYSGEDLSWRYALASDATEATFNIQDKNGKVLYSEPAEKSAGSHEFVWDGTLSDGTIANEDEVYYASVTAKDSEANSITTSTNVLTTVSGVDLSYDSPAITTKAGIFSYSDILRVMQS</sequence>